<evidence type="ECO:0008006" key="6">
    <source>
        <dbReference type="Google" id="ProtNLM"/>
    </source>
</evidence>
<keyword evidence="5" id="KW-1185">Reference proteome</keyword>
<evidence type="ECO:0000256" key="2">
    <source>
        <dbReference type="ARBA" id="ARBA00023136"/>
    </source>
</evidence>
<organism evidence="4 5">
    <name type="scientific">Urochloa decumbens</name>
    <dbReference type="NCBI Taxonomy" id="240449"/>
    <lineage>
        <taxon>Eukaryota</taxon>
        <taxon>Viridiplantae</taxon>
        <taxon>Streptophyta</taxon>
        <taxon>Embryophyta</taxon>
        <taxon>Tracheophyta</taxon>
        <taxon>Spermatophyta</taxon>
        <taxon>Magnoliopsida</taxon>
        <taxon>Liliopsida</taxon>
        <taxon>Poales</taxon>
        <taxon>Poaceae</taxon>
        <taxon>PACMAD clade</taxon>
        <taxon>Panicoideae</taxon>
        <taxon>Panicodae</taxon>
        <taxon>Paniceae</taxon>
        <taxon>Melinidinae</taxon>
        <taxon>Urochloa</taxon>
    </lineage>
</organism>
<protein>
    <recommendedName>
        <fullName evidence="6">Late embryogenesis abundant protein LEA-2 subgroup domain-containing protein</fullName>
    </recommendedName>
</protein>
<feature type="transmembrane region" description="Helical" evidence="3">
    <location>
        <begin position="73"/>
        <end position="96"/>
    </location>
</feature>
<dbReference type="InterPro" id="IPR044839">
    <property type="entry name" value="NDR1-like"/>
</dbReference>
<accession>A0ABC9FQP7</accession>
<dbReference type="EMBL" id="OZ075117">
    <property type="protein sequence ID" value="CAL5079484.1"/>
    <property type="molecule type" value="Genomic_DNA"/>
</dbReference>
<dbReference type="GO" id="GO:0016020">
    <property type="term" value="C:membrane"/>
    <property type="evidence" value="ECO:0007669"/>
    <property type="project" value="UniProtKB-SubCell"/>
</dbReference>
<sequence length="227" mass="24460">MCCLDDGCCCGCGGCYDSFCDRCCPCISYDARETIFGCCICFLILGAVALLAVLLAAYGFVRRPEVAVESASLTRFSLVTSPATALAYNLTLTLTVRNRNWAMSIKNTKPLEASYKFDDQVFDRVLLAGEGDKQPPGKTRVYHLVSGAAGAFVALGNAGEVEYRKENATGMFEVEVAVAGEVRYTARYTKCKVEASCPLKLQLAPPGTPAVVFQKVPCKLAKPDKNC</sequence>
<dbReference type="AlphaFoldDB" id="A0ABC9FQP7"/>
<proteinExistence type="predicted"/>
<comment type="subcellular location">
    <subcellularLocation>
        <location evidence="1">Membrane</location>
    </subcellularLocation>
</comment>
<keyword evidence="2 3" id="KW-0472">Membrane</keyword>
<dbReference type="PANTHER" id="PTHR31415">
    <property type="entry name" value="OS05G0367900 PROTEIN"/>
    <property type="match status" value="1"/>
</dbReference>
<reference evidence="5" key="1">
    <citation type="submission" date="2024-06" db="EMBL/GenBank/DDBJ databases">
        <authorList>
            <person name="Ryan C."/>
        </authorList>
    </citation>
    <scope>NUCLEOTIDE SEQUENCE [LARGE SCALE GENOMIC DNA]</scope>
</reference>
<gene>
    <name evidence="4" type="ORF">URODEC1_LOCUS107650</name>
</gene>
<evidence type="ECO:0000313" key="4">
    <source>
        <dbReference type="EMBL" id="CAL5079484.1"/>
    </source>
</evidence>
<feature type="transmembrane region" description="Helical" evidence="3">
    <location>
        <begin position="35"/>
        <end position="61"/>
    </location>
</feature>
<evidence type="ECO:0000256" key="3">
    <source>
        <dbReference type="SAM" id="Phobius"/>
    </source>
</evidence>
<dbReference type="Proteomes" id="UP001497457">
    <property type="component" value="Chromosome 7b"/>
</dbReference>
<evidence type="ECO:0000256" key="1">
    <source>
        <dbReference type="ARBA" id="ARBA00004370"/>
    </source>
</evidence>
<dbReference type="PANTHER" id="PTHR31415:SF162">
    <property type="entry name" value="OS07G0250900 PROTEIN"/>
    <property type="match status" value="1"/>
</dbReference>
<name>A0ABC9FQP7_9POAL</name>
<keyword evidence="3" id="KW-0812">Transmembrane</keyword>
<reference evidence="4 5" key="2">
    <citation type="submission" date="2024-10" db="EMBL/GenBank/DDBJ databases">
        <authorList>
            <person name="Ryan C."/>
        </authorList>
    </citation>
    <scope>NUCLEOTIDE SEQUENCE [LARGE SCALE GENOMIC DNA]</scope>
</reference>
<evidence type="ECO:0000313" key="5">
    <source>
        <dbReference type="Proteomes" id="UP001497457"/>
    </source>
</evidence>
<keyword evidence="3" id="KW-1133">Transmembrane helix</keyword>